<dbReference type="InterPro" id="IPR000594">
    <property type="entry name" value="ThiF_NAD_FAD-bd"/>
</dbReference>
<evidence type="ECO:0000256" key="4">
    <source>
        <dbReference type="ARBA" id="ARBA00022692"/>
    </source>
</evidence>
<keyword evidence="8" id="KW-0472">Membrane</keyword>
<dbReference type="InterPro" id="IPR035985">
    <property type="entry name" value="Ubiquitin-activating_enz"/>
</dbReference>
<keyword evidence="6" id="KW-0067">ATP-binding</keyword>
<sequence>MSTPYSEAYLQRFGGTARLYGQQALALFARAHVCVIGIGGVGSWAAEALARTGIGAITLIDMDDVCVTNTNRQIHALRGHVGQSKTEVMAERILAINPECRVTCIDDFITPDNVAELLDNDFSYVIDAIDSVRPKAALLAYCRRFKIPVVTTGGAGGQIDPTRIEVADLAKTIQDPLAAKLRERLKHDFNVVKNSKGKLGIDCVFFQRSVGVSAAGRFGVRVAQHRGRAEADGLQRRLRRGDHGHRDLWLCRRFPCVEKDDGESRPSGITRGNVFDRRGQRFQTAGAGGAELGAQPQGVEQRQGIGGQQLLRSLSFHGG</sequence>
<evidence type="ECO:0000313" key="13">
    <source>
        <dbReference type="Proteomes" id="UP000307968"/>
    </source>
</evidence>
<dbReference type="AlphaFoldDB" id="A0A4V6JIE4"/>
<evidence type="ECO:0000256" key="8">
    <source>
        <dbReference type="ARBA" id="ARBA00023136"/>
    </source>
</evidence>
<name>A0A4V6JIE4_SERRU</name>
<protein>
    <recommendedName>
        <fullName evidence="9">tRNA threonylcarbamoyladenosine dehydratase</fullName>
    </recommendedName>
    <alternativeName>
        <fullName evidence="10">t(6)A37 dehydratase</fullName>
    </alternativeName>
</protein>
<dbReference type="CDD" id="cd00755">
    <property type="entry name" value="YgdL_like"/>
    <property type="match status" value="1"/>
</dbReference>
<keyword evidence="7" id="KW-1133">Transmembrane helix</keyword>
<dbReference type="GO" id="GO:0061503">
    <property type="term" value="F:tRNA threonylcarbamoyladenosine dehydratase"/>
    <property type="evidence" value="ECO:0007669"/>
    <property type="project" value="TreeGrafter"/>
</dbReference>
<evidence type="ECO:0000256" key="5">
    <source>
        <dbReference type="ARBA" id="ARBA00022741"/>
    </source>
</evidence>
<proteinExistence type="inferred from homology"/>
<evidence type="ECO:0000256" key="1">
    <source>
        <dbReference type="ARBA" id="ARBA00004167"/>
    </source>
</evidence>
<evidence type="ECO:0000256" key="6">
    <source>
        <dbReference type="ARBA" id="ARBA00022840"/>
    </source>
</evidence>
<dbReference type="PANTHER" id="PTHR43267:SF1">
    <property type="entry name" value="TRNA THREONYLCARBAMOYLADENOSINE DEHYDRATASE"/>
    <property type="match status" value="1"/>
</dbReference>
<evidence type="ECO:0000256" key="9">
    <source>
        <dbReference type="ARBA" id="ARBA00074884"/>
    </source>
</evidence>
<dbReference type="Pfam" id="PF00899">
    <property type="entry name" value="ThiF"/>
    <property type="match status" value="1"/>
</dbReference>
<keyword evidence="12" id="KW-0808">Transferase</keyword>
<reference evidence="12 13" key="1">
    <citation type="submission" date="2019-05" db="EMBL/GenBank/DDBJ databases">
        <authorList>
            <consortium name="Pathogen Informatics"/>
        </authorList>
    </citation>
    <scope>NUCLEOTIDE SEQUENCE [LARGE SCALE GENOMIC DNA]</scope>
    <source>
        <strain evidence="12 13">NCTC12971</strain>
    </source>
</reference>
<organism evidence="12 13">
    <name type="scientific">Serratia rubidaea</name>
    <name type="common">Serratia marinorubra</name>
    <dbReference type="NCBI Taxonomy" id="61652"/>
    <lineage>
        <taxon>Bacteria</taxon>
        <taxon>Pseudomonadati</taxon>
        <taxon>Pseudomonadota</taxon>
        <taxon>Gammaproteobacteria</taxon>
        <taxon>Enterobacterales</taxon>
        <taxon>Yersiniaceae</taxon>
        <taxon>Serratia</taxon>
    </lineage>
</organism>
<feature type="domain" description="THIF-type NAD/FAD binding fold" evidence="11">
    <location>
        <begin position="21"/>
        <end position="164"/>
    </location>
</feature>
<dbReference type="GO" id="GO:0061504">
    <property type="term" value="P:cyclic threonylcarbamoyladenosine biosynthetic process"/>
    <property type="evidence" value="ECO:0007669"/>
    <property type="project" value="TreeGrafter"/>
</dbReference>
<evidence type="ECO:0000256" key="2">
    <source>
        <dbReference type="ARBA" id="ARBA00009919"/>
    </source>
</evidence>
<keyword evidence="12" id="KW-0548">Nucleotidyltransferase</keyword>
<keyword evidence="3" id="KW-0436">Ligase</keyword>
<dbReference type="FunFam" id="3.40.50.720:FF:000096">
    <property type="entry name" value="tRNA cyclic N6-threonylcarbamoyladenosine(37) synthase TcdA"/>
    <property type="match status" value="1"/>
</dbReference>
<dbReference type="NCBIfam" id="NF011696">
    <property type="entry name" value="PRK15116.1"/>
    <property type="match status" value="1"/>
</dbReference>
<dbReference type="GO" id="GO:0008641">
    <property type="term" value="F:ubiquitin-like modifier activating enzyme activity"/>
    <property type="evidence" value="ECO:0007669"/>
    <property type="project" value="InterPro"/>
</dbReference>
<evidence type="ECO:0000313" key="12">
    <source>
        <dbReference type="EMBL" id="VTP66313.1"/>
    </source>
</evidence>
<comment type="subcellular location">
    <subcellularLocation>
        <location evidence="1">Membrane</location>
        <topology evidence="1">Single-pass membrane protein</topology>
    </subcellularLocation>
</comment>
<keyword evidence="4" id="KW-0812">Transmembrane</keyword>
<dbReference type="Gene3D" id="3.40.50.720">
    <property type="entry name" value="NAD(P)-binding Rossmann-like Domain"/>
    <property type="match status" value="1"/>
</dbReference>
<dbReference type="GO" id="GO:0016779">
    <property type="term" value="F:nucleotidyltransferase activity"/>
    <property type="evidence" value="ECO:0007669"/>
    <property type="project" value="UniProtKB-KW"/>
</dbReference>
<dbReference type="GO" id="GO:0005524">
    <property type="term" value="F:ATP binding"/>
    <property type="evidence" value="ECO:0007669"/>
    <property type="project" value="UniProtKB-KW"/>
</dbReference>
<evidence type="ECO:0000256" key="7">
    <source>
        <dbReference type="ARBA" id="ARBA00022989"/>
    </source>
</evidence>
<comment type="similarity">
    <text evidence="2">Belongs to the HesA/MoeB/ThiF family.</text>
</comment>
<dbReference type="GO" id="GO:0016020">
    <property type="term" value="C:membrane"/>
    <property type="evidence" value="ECO:0007669"/>
    <property type="project" value="UniProtKB-SubCell"/>
</dbReference>
<dbReference type="Proteomes" id="UP000307968">
    <property type="component" value="Chromosome"/>
</dbReference>
<gene>
    <name evidence="12" type="primary">moeB_2</name>
    <name evidence="12" type="ORF">NCTC12971_04534</name>
</gene>
<dbReference type="InterPro" id="IPR045886">
    <property type="entry name" value="ThiF/MoeB/HesA"/>
</dbReference>
<evidence type="ECO:0000256" key="10">
    <source>
        <dbReference type="ARBA" id="ARBA00083375"/>
    </source>
</evidence>
<dbReference type="PANTHER" id="PTHR43267">
    <property type="entry name" value="TRNA THREONYLCARBAMOYLADENOSINE DEHYDRATASE"/>
    <property type="match status" value="1"/>
</dbReference>
<accession>A0A4V6JIE4</accession>
<evidence type="ECO:0000256" key="3">
    <source>
        <dbReference type="ARBA" id="ARBA00022598"/>
    </source>
</evidence>
<dbReference type="EMBL" id="LR590463">
    <property type="protein sequence ID" value="VTP66313.1"/>
    <property type="molecule type" value="Genomic_DNA"/>
</dbReference>
<keyword evidence="5" id="KW-0547">Nucleotide-binding</keyword>
<evidence type="ECO:0000259" key="11">
    <source>
        <dbReference type="Pfam" id="PF00899"/>
    </source>
</evidence>
<dbReference type="SUPFAM" id="SSF69572">
    <property type="entry name" value="Activating enzymes of the ubiquitin-like proteins"/>
    <property type="match status" value="1"/>
</dbReference>